<reference evidence="9 10" key="1">
    <citation type="journal article" date="2016" name="Genome Biol. Evol.">
        <title>Gene Family Evolution Reflects Adaptation to Soil Environmental Stressors in the Genome of the Collembolan Orchesella cincta.</title>
        <authorList>
            <person name="Faddeeva-Vakhrusheva A."/>
            <person name="Derks M.F."/>
            <person name="Anvar S.Y."/>
            <person name="Agamennone V."/>
            <person name="Suring W."/>
            <person name="Smit S."/>
            <person name="van Straalen N.M."/>
            <person name="Roelofs D."/>
        </authorList>
    </citation>
    <scope>NUCLEOTIDE SEQUENCE [LARGE SCALE GENOMIC DNA]</scope>
    <source>
        <tissue evidence="9">Mixed pool</tissue>
    </source>
</reference>
<keyword evidence="6 7" id="KW-0012">Acyltransferase</keyword>
<evidence type="ECO:0000256" key="5">
    <source>
        <dbReference type="ARBA" id="ARBA00023136"/>
    </source>
</evidence>
<accession>A0A1D2NM91</accession>
<proteinExistence type="inferred from homology"/>
<sequence>MKSYLEFIKALIHIGPISTMVLIKTITLSVIYCSLMWWPPNESVCGLLSLTSFLVASGLVMFNFFSAISHGPGYLPLGWEPKDESAKSKLQYCVVCKGYKAPRAHHCRKCGRCVMKLDHHCPWINSCVGHENHSHFVFFLISAIMGCSQATVILACSLYRAVYRVRFKIDSSGGYYMFHGFDGIPVVYLGLYGFIWCLFSCGCAVGVVLGVGFLLYYQMKVILRNETTIEEWILEKANLRRRHNPQLGGFRNPYDLGWKNNFNLVMNLACLPIGDGVNWPVAAGCDQYSLTVEQLAQKSDKRRRMREYEIIEKFSGSWFPVSKGFGTFYHPPCSDESRIALQKGDRVLVTRWKKYWLYGEKFEGGTLMSPNEIPKEERPKGWFPRRCALEVANAACNDNVESDYEENIPDVPECTVNAFSDSKKDQ</sequence>
<name>A0A1D2NM91_ORCCI</name>
<keyword evidence="10" id="KW-1185">Reference proteome</keyword>
<dbReference type="PANTHER" id="PTHR12246">
    <property type="entry name" value="PALMITOYLTRANSFERASE ZDHHC16"/>
    <property type="match status" value="1"/>
</dbReference>
<keyword evidence="3 7" id="KW-0812">Transmembrane</keyword>
<comment type="caution">
    <text evidence="9">The sequence shown here is derived from an EMBL/GenBank/DDBJ whole genome shotgun (WGS) entry which is preliminary data.</text>
</comment>
<dbReference type="Pfam" id="PF01529">
    <property type="entry name" value="DHHC"/>
    <property type="match status" value="1"/>
</dbReference>
<dbReference type="InterPro" id="IPR039859">
    <property type="entry name" value="PFA4/ZDH16/20/ERF2-like"/>
</dbReference>
<evidence type="ECO:0000256" key="6">
    <source>
        <dbReference type="ARBA" id="ARBA00023315"/>
    </source>
</evidence>
<evidence type="ECO:0000256" key="2">
    <source>
        <dbReference type="ARBA" id="ARBA00022679"/>
    </source>
</evidence>
<comment type="similarity">
    <text evidence="7">Belongs to the DHHC palmitoyltransferase family.</text>
</comment>
<evidence type="ECO:0000313" key="9">
    <source>
        <dbReference type="EMBL" id="ODN06390.1"/>
    </source>
</evidence>
<keyword evidence="2 7" id="KW-0808">Transferase</keyword>
<dbReference type="OrthoDB" id="331948at2759"/>
<dbReference type="STRING" id="48709.A0A1D2NM91"/>
<dbReference type="Proteomes" id="UP000094527">
    <property type="component" value="Unassembled WGS sequence"/>
</dbReference>
<dbReference type="GO" id="GO:0019706">
    <property type="term" value="F:protein-cysteine S-palmitoyltransferase activity"/>
    <property type="evidence" value="ECO:0007669"/>
    <property type="project" value="UniProtKB-EC"/>
</dbReference>
<evidence type="ECO:0000256" key="7">
    <source>
        <dbReference type="RuleBase" id="RU079119"/>
    </source>
</evidence>
<gene>
    <name evidence="9" type="ORF">Ocin01_00299</name>
</gene>
<feature type="domain" description="Palmitoyltransferase DHHC" evidence="8">
    <location>
        <begin position="88"/>
        <end position="232"/>
    </location>
</feature>
<evidence type="ECO:0000259" key="8">
    <source>
        <dbReference type="Pfam" id="PF01529"/>
    </source>
</evidence>
<organism evidence="9 10">
    <name type="scientific">Orchesella cincta</name>
    <name type="common">Springtail</name>
    <name type="synonym">Podura cincta</name>
    <dbReference type="NCBI Taxonomy" id="48709"/>
    <lineage>
        <taxon>Eukaryota</taxon>
        <taxon>Metazoa</taxon>
        <taxon>Ecdysozoa</taxon>
        <taxon>Arthropoda</taxon>
        <taxon>Hexapoda</taxon>
        <taxon>Collembola</taxon>
        <taxon>Entomobryomorpha</taxon>
        <taxon>Entomobryoidea</taxon>
        <taxon>Orchesellidae</taxon>
        <taxon>Orchesellinae</taxon>
        <taxon>Orchesella</taxon>
    </lineage>
</organism>
<comment type="catalytic activity">
    <reaction evidence="7">
        <text>L-cysteinyl-[protein] + hexadecanoyl-CoA = S-hexadecanoyl-L-cysteinyl-[protein] + CoA</text>
        <dbReference type="Rhea" id="RHEA:36683"/>
        <dbReference type="Rhea" id="RHEA-COMP:10131"/>
        <dbReference type="Rhea" id="RHEA-COMP:11032"/>
        <dbReference type="ChEBI" id="CHEBI:29950"/>
        <dbReference type="ChEBI" id="CHEBI:57287"/>
        <dbReference type="ChEBI" id="CHEBI:57379"/>
        <dbReference type="ChEBI" id="CHEBI:74151"/>
        <dbReference type="EC" id="2.3.1.225"/>
    </reaction>
</comment>
<keyword evidence="4 7" id="KW-1133">Transmembrane helix</keyword>
<dbReference type="PROSITE" id="PS50216">
    <property type="entry name" value="DHHC"/>
    <property type="match status" value="1"/>
</dbReference>
<keyword evidence="5 7" id="KW-0472">Membrane</keyword>
<dbReference type="InterPro" id="IPR001594">
    <property type="entry name" value="Palmitoyltrfase_DHHC"/>
</dbReference>
<feature type="transmembrane region" description="Helical" evidence="7">
    <location>
        <begin position="46"/>
        <end position="65"/>
    </location>
</feature>
<evidence type="ECO:0000256" key="3">
    <source>
        <dbReference type="ARBA" id="ARBA00022692"/>
    </source>
</evidence>
<dbReference type="AlphaFoldDB" id="A0A1D2NM91"/>
<dbReference type="EMBL" id="LJIJ01000006">
    <property type="protein sequence ID" value="ODN06390.1"/>
    <property type="molecule type" value="Genomic_DNA"/>
</dbReference>
<dbReference type="EC" id="2.3.1.225" evidence="7"/>
<feature type="transmembrane region" description="Helical" evidence="7">
    <location>
        <begin position="21"/>
        <end position="40"/>
    </location>
</feature>
<feature type="transmembrane region" description="Helical" evidence="7">
    <location>
        <begin position="183"/>
        <end position="216"/>
    </location>
</feature>
<comment type="subcellular location">
    <subcellularLocation>
        <location evidence="1">Membrane</location>
        <topology evidence="1">Multi-pass membrane protein</topology>
    </subcellularLocation>
</comment>
<evidence type="ECO:0000313" key="10">
    <source>
        <dbReference type="Proteomes" id="UP000094527"/>
    </source>
</evidence>
<evidence type="ECO:0000256" key="4">
    <source>
        <dbReference type="ARBA" id="ARBA00022989"/>
    </source>
</evidence>
<feature type="transmembrane region" description="Helical" evidence="7">
    <location>
        <begin position="136"/>
        <end position="163"/>
    </location>
</feature>
<evidence type="ECO:0000256" key="1">
    <source>
        <dbReference type="ARBA" id="ARBA00004141"/>
    </source>
</evidence>
<dbReference type="OMA" id="WANHGYF"/>
<comment type="domain">
    <text evidence="7">The DHHC domain is required for palmitoyltransferase activity.</text>
</comment>
<dbReference type="GO" id="GO:0016020">
    <property type="term" value="C:membrane"/>
    <property type="evidence" value="ECO:0007669"/>
    <property type="project" value="UniProtKB-SubCell"/>
</dbReference>
<protein>
    <recommendedName>
        <fullName evidence="7">Palmitoyltransferase</fullName>
        <ecNumber evidence="7">2.3.1.225</ecNumber>
    </recommendedName>
</protein>